<evidence type="ECO:0000313" key="2">
    <source>
        <dbReference type="Proteomes" id="UP000828941"/>
    </source>
</evidence>
<reference evidence="1 2" key="1">
    <citation type="journal article" date="2022" name="DNA Res.">
        <title>Chromosomal-level genome assembly of the orchid tree Bauhinia variegata (Leguminosae; Cercidoideae) supports the allotetraploid origin hypothesis of Bauhinia.</title>
        <authorList>
            <person name="Zhong Y."/>
            <person name="Chen Y."/>
            <person name="Zheng D."/>
            <person name="Pang J."/>
            <person name="Liu Y."/>
            <person name="Luo S."/>
            <person name="Meng S."/>
            <person name="Qian L."/>
            <person name="Wei D."/>
            <person name="Dai S."/>
            <person name="Zhou R."/>
        </authorList>
    </citation>
    <scope>NUCLEOTIDE SEQUENCE [LARGE SCALE GENOMIC DNA]</scope>
    <source>
        <strain evidence="1">BV-YZ2020</strain>
    </source>
</reference>
<proteinExistence type="predicted"/>
<comment type="caution">
    <text evidence="1">The sequence shown here is derived from an EMBL/GenBank/DDBJ whole genome shotgun (WGS) entry which is preliminary data.</text>
</comment>
<accession>A0ACB9PCQ2</accession>
<gene>
    <name evidence="1" type="ORF">L6164_013325</name>
</gene>
<evidence type="ECO:0000313" key="1">
    <source>
        <dbReference type="EMBL" id="KAI4346258.1"/>
    </source>
</evidence>
<sequence length="317" mass="35143">MAPPMKSDSQLVNGEVQHLRQEEGDTFISALKLVNTLVFPMTLNSAIDLGIFDVMAKEGEGAKLSAKDIAAKLRSENPEAPAMLDRILRLLASHSVVYCSVAEDNQVEMLYSLTPMASQYFVADAQGVSLGAVMKLIHDKVFLESWPELKGAVMEGGIPFNRVHGMHAFEYPSKELRFNKGINFDLPHVIQHAPAYSGIEHVGGDMFKSVPRGDAIFMKWILHDWSDEHCIKLLKNCYDAIPGDGKVIIVDFNLPIVPETSMAAQTAYQADLLMMTQHIGGKERTKQEFLELATTAGFGDVKFVSHICGTWIMEFLK</sequence>
<dbReference type="Proteomes" id="UP000828941">
    <property type="component" value="Chromosome 5"/>
</dbReference>
<organism evidence="1 2">
    <name type="scientific">Bauhinia variegata</name>
    <name type="common">Purple orchid tree</name>
    <name type="synonym">Phanera variegata</name>
    <dbReference type="NCBI Taxonomy" id="167791"/>
    <lineage>
        <taxon>Eukaryota</taxon>
        <taxon>Viridiplantae</taxon>
        <taxon>Streptophyta</taxon>
        <taxon>Embryophyta</taxon>
        <taxon>Tracheophyta</taxon>
        <taxon>Spermatophyta</taxon>
        <taxon>Magnoliopsida</taxon>
        <taxon>eudicotyledons</taxon>
        <taxon>Gunneridae</taxon>
        <taxon>Pentapetalae</taxon>
        <taxon>rosids</taxon>
        <taxon>fabids</taxon>
        <taxon>Fabales</taxon>
        <taxon>Fabaceae</taxon>
        <taxon>Cercidoideae</taxon>
        <taxon>Cercideae</taxon>
        <taxon>Bauhiniinae</taxon>
        <taxon>Bauhinia</taxon>
    </lineage>
</organism>
<name>A0ACB9PCQ2_BAUVA</name>
<protein>
    <submittedName>
        <fullName evidence="1">Uncharacterized protein</fullName>
    </submittedName>
</protein>
<dbReference type="EMBL" id="CM039430">
    <property type="protein sequence ID" value="KAI4346258.1"/>
    <property type="molecule type" value="Genomic_DNA"/>
</dbReference>
<keyword evidence="2" id="KW-1185">Reference proteome</keyword>